<evidence type="ECO:0000313" key="2">
    <source>
        <dbReference type="EMBL" id="QGY39967.1"/>
    </source>
</evidence>
<proteinExistence type="predicted"/>
<keyword evidence="3" id="KW-1185">Reference proteome</keyword>
<evidence type="ECO:0000256" key="1">
    <source>
        <dbReference type="SAM" id="SignalP"/>
    </source>
</evidence>
<accession>A0A6I6JIG4</accession>
<keyword evidence="1" id="KW-0732">Signal</keyword>
<feature type="signal peptide" evidence="1">
    <location>
        <begin position="1"/>
        <end position="25"/>
    </location>
</feature>
<dbReference type="EMBL" id="CP046400">
    <property type="protein sequence ID" value="QGY39967.1"/>
    <property type="molecule type" value="Genomic_DNA"/>
</dbReference>
<name>A0A6I6JIG4_9BACT</name>
<sequence>MTKHCFRLLLLSLVVLTATVLPAAAAGRIYEELAGKYLVRGWDPGHKPEGKPDYEGWAVLEVWGDVLHYRGYMDEMTYAGAGIYDARGETLSLSFTNGDGSERGITVLRHAEGVLAGKWTTDNGGEGRTGTEIWTKWGQEQ</sequence>
<dbReference type="KEGG" id="psel:GM415_07455"/>
<reference evidence="2 3" key="1">
    <citation type="submission" date="2019-11" db="EMBL/GenBank/DDBJ databases">
        <authorList>
            <person name="Zheng R.K."/>
            <person name="Sun C.M."/>
        </authorList>
    </citation>
    <scope>NUCLEOTIDE SEQUENCE [LARGE SCALE GENOMIC DNA]</scope>
    <source>
        <strain evidence="2 3">SRB007</strain>
    </source>
</reference>
<protein>
    <submittedName>
        <fullName evidence="2">Uncharacterized protein</fullName>
    </submittedName>
</protein>
<dbReference type="RefSeq" id="WP_158947191.1">
    <property type="nucleotide sequence ID" value="NZ_CP046400.1"/>
</dbReference>
<evidence type="ECO:0000313" key="3">
    <source>
        <dbReference type="Proteomes" id="UP000428328"/>
    </source>
</evidence>
<dbReference type="AlphaFoldDB" id="A0A6I6JIG4"/>
<dbReference type="Proteomes" id="UP000428328">
    <property type="component" value="Chromosome"/>
</dbReference>
<feature type="chain" id="PRO_5026081742" evidence="1">
    <location>
        <begin position="26"/>
        <end position="141"/>
    </location>
</feature>
<gene>
    <name evidence="2" type="ORF">GM415_07455</name>
</gene>
<organism evidence="2 3">
    <name type="scientific">Pseudodesulfovibrio cashew</name>
    <dbReference type="NCBI Taxonomy" id="2678688"/>
    <lineage>
        <taxon>Bacteria</taxon>
        <taxon>Pseudomonadati</taxon>
        <taxon>Thermodesulfobacteriota</taxon>
        <taxon>Desulfovibrionia</taxon>
        <taxon>Desulfovibrionales</taxon>
        <taxon>Desulfovibrionaceae</taxon>
    </lineage>
</organism>